<gene>
    <name evidence="1" type="ORF">SAMN02799620_06371</name>
</gene>
<proteinExistence type="predicted"/>
<reference evidence="2" key="1">
    <citation type="submission" date="2016-10" db="EMBL/GenBank/DDBJ databases">
        <authorList>
            <person name="Varghese N."/>
            <person name="Submissions S."/>
        </authorList>
    </citation>
    <scope>NUCLEOTIDE SEQUENCE [LARGE SCALE GENOMIC DNA]</scope>
    <source>
        <strain evidence="2">UNC267MFSha1.1M11</strain>
    </source>
</reference>
<evidence type="ECO:0000313" key="2">
    <source>
        <dbReference type="Proteomes" id="UP000199707"/>
    </source>
</evidence>
<dbReference type="Proteomes" id="UP000199707">
    <property type="component" value="Unassembled WGS sequence"/>
</dbReference>
<dbReference type="RefSeq" id="WP_235633147.1">
    <property type="nucleotide sequence ID" value="NZ_FMUB01000025.1"/>
</dbReference>
<name>A0A1G4X2P8_9MYCO</name>
<evidence type="ECO:0000313" key="1">
    <source>
        <dbReference type="EMBL" id="SCX34536.1"/>
    </source>
</evidence>
<sequence length="294" mass="33422">MAGHVVMMNVCQACKRQAPLYLCDDCEHVLANMLDQIPWLLDEVDARIQGMDRIPHGTIGRQRRPHEMSVIDFDACETARKTRKMLQDWVATVAERHTGRKPPALNTNATRDFARWLQVNTTAIARLDCAGALYHDINKLVGADQRGGQLVTAINRVERHFAGPCPTVRGYDNTGKSIECGHGLYADVDERTVVCPVCDQKIDVARNLDKAAVDRDLLPEPKLLEVLKNLGEPVSRVKLYQWIREGRIRPRGWMHHGKIVPFRIRRGDPAVYSLARMRKLRTREITKQQEAHAK</sequence>
<protein>
    <recommendedName>
        <fullName evidence="3">DUF1922 domain-containing protein</fullName>
    </recommendedName>
</protein>
<dbReference type="AlphaFoldDB" id="A0A1G4X2P8"/>
<dbReference type="EMBL" id="FMUB01000025">
    <property type="protein sequence ID" value="SCX34536.1"/>
    <property type="molecule type" value="Genomic_DNA"/>
</dbReference>
<accession>A0A1G4X2P8</accession>
<evidence type="ECO:0008006" key="3">
    <source>
        <dbReference type="Google" id="ProtNLM"/>
    </source>
</evidence>
<organism evidence="1 2">
    <name type="scientific">Mycolicibacterium fluoranthenivorans</name>
    <dbReference type="NCBI Taxonomy" id="258505"/>
    <lineage>
        <taxon>Bacteria</taxon>
        <taxon>Bacillati</taxon>
        <taxon>Actinomycetota</taxon>
        <taxon>Actinomycetes</taxon>
        <taxon>Mycobacteriales</taxon>
        <taxon>Mycobacteriaceae</taxon>
        <taxon>Mycolicibacterium</taxon>
    </lineage>
</organism>
<dbReference type="STRING" id="1502745.SAMN02799620_06371"/>